<dbReference type="InterPro" id="IPR003650">
    <property type="entry name" value="Orange_dom"/>
</dbReference>
<comment type="subcellular location">
    <subcellularLocation>
        <location evidence="1">Nucleus</location>
    </subcellularLocation>
</comment>
<dbReference type="SUPFAM" id="SSF158457">
    <property type="entry name" value="Orange domain-like"/>
    <property type="match status" value="1"/>
</dbReference>
<dbReference type="PANTHER" id="PTHR10985">
    <property type="entry name" value="BASIC HELIX-LOOP-HELIX TRANSCRIPTION FACTOR, HES-RELATED"/>
    <property type="match status" value="1"/>
</dbReference>
<feature type="compositionally biased region" description="Polar residues" evidence="6">
    <location>
        <begin position="415"/>
        <end position="425"/>
    </location>
</feature>
<feature type="compositionally biased region" description="Polar residues" evidence="6">
    <location>
        <begin position="85"/>
        <end position="94"/>
    </location>
</feature>
<proteinExistence type="predicted"/>
<dbReference type="PROSITE" id="PS50888">
    <property type="entry name" value="BHLH"/>
    <property type="match status" value="1"/>
</dbReference>
<feature type="compositionally biased region" description="Basic and acidic residues" evidence="6">
    <location>
        <begin position="426"/>
        <end position="445"/>
    </location>
</feature>
<evidence type="ECO:0000313" key="9">
    <source>
        <dbReference type="EnsemblMetazoa" id="G20625.7:cds"/>
    </source>
</evidence>
<dbReference type="SMART" id="SM00353">
    <property type="entry name" value="HLH"/>
    <property type="match status" value="1"/>
</dbReference>
<keyword evidence="2" id="KW-0805">Transcription regulation</keyword>
<feature type="domain" description="Orange" evidence="8">
    <location>
        <begin position="167"/>
        <end position="200"/>
    </location>
</feature>
<dbReference type="CDD" id="cd19741">
    <property type="entry name" value="bHLH-O_ESMB_like"/>
    <property type="match status" value="1"/>
</dbReference>
<dbReference type="SMART" id="SM00511">
    <property type="entry name" value="ORANGE"/>
    <property type="match status" value="1"/>
</dbReference>
<reference evidence="9" key="1">
    <citation type="submission" date="2022-08" db="UniProtKB">
        <authorList>
            <consortium name="EnsemblMetazoa"/>
        </authorList>
    </citation>
    <scope>IDENTIFICATION</scope>
    <source>
        <strain evidence="9">05x7-T-G4-1.051#20</strain>
    </source>
</reference>
<keyword evidence="5" id="KW-0539">Nucleus</keyword>
<evidence type="ECO:0000256" key="5">
    <source>
        <dbReference type="ARBA" id="ARBA00023242"/>
    </source>
</evidence>
<dbReference type="FunFam" id="4.10.280.10:FF:000009">
    <property type="entry name" value="Transcription factor HES-1"/>
    <property type="match status" value="1"/>
</dbReference>
<dbReference type="GO" id="GO:0005634">
    <property type="term" value="C:nucleus"/>
    <property type="evidence" value="ECO:0007669"/>
    <property type="project" value="UniProtKB-SubCell"/>
</dbReference>
<keyword evidence="4" id="KW-0804">Transcription</keyword>
<dbReference type="Pfam" id="PF07527">
    <property type="entry name" value="Hairy_orange"/>
    <property type="match status" value="1"/>
</dbReference>
<evidence type="ECO:0000259" key="7">
    <source>
        <dbReference type="PROSITE" id="PS50888"/>
    </source>
</evidence>
<feature type="region of interest" description="Disordered" evidence="6">
    <location>
        <begin position="80"/>
        <end position="102"/>
    </location>
</feature>
<dbReference type="GO" id="GO:0046983">
    <property type="term" value="F:protein dimerization activity"/>
    <property type="evidence" value="ECO:0007669"/>
    <property type="project" value="InterPro"/>
</dbReference>
<dbReference type="InterPro" id="IPR050370">
    <property type="entry name" value="HES_HEY"/>
</dbReference>
<evidence type="ECO:0000256" key="6">
    <source>
        <dbReference type="SAM" id="MobiDB-lite"/>
    </source>
</evidence>
<name>A0A8W8JQQ2_MAGGI</name>
<dbReference type="SUPFAM" id="SSF47459">
    <property type="entry name" value="HLH, helix-loop-helix DNA-binding domain"/>
    <property type="match status" value="1"/>
</dbReference>
<dbReference type="Proteomes" id="UP000005408">
    <property type="component" value="Unassembled WGS sequence"/>
</dbReference>
<keyword evidence="10" id="KW-1185">Reference proteome</keyword>
<dbReference type="InterPro" id="IPR011598">
    <property type="entry name" value="bHLH_dom"/>
</dbReference>
<dbReference type="AlphaFoldDB" id="A0A8W8JQQ2"/>
<dbReference type="Pfam" id="PF00010">
    <property type="entry name" value="HLH"/>
    <property type="match status" value="1"/>
</dbReference>
<dbReference type="GO" id="GO:0003677">
    <property type="term" value="F:DNA binding"/>
    <property type="evidence" value="ECO:0007669"/>
    <property type="project" value="UniProtKB-KW"/>
</dbReference>
<accession>A0A8W8JQQ2</accession>
<feature type="domain" description="BHLH" evidence="7">
    <location>
        <begin position="93"/>
        <end position="150"/>
    </location>
</feature>
<keyword evidence="3" id="KW-0238">DNA-binding</keyword>
<dbReference type="PROSITE" id="PS51054">
    <property type="entry name" value="ORANGE"/>
    <property type="match status" value="1"/>
</dbReference>
<evidence type="ECO:0000313" key="10">
    <source>
        <dbReference type="Proteomes" id="UP000005408"/>
    </source>
</evidence>
<organism evidence="9 10">
    <name type="scientific">Magallana gigas</name>
    <name type="common">Pacific oyster</name>
    <name type="synonym">Crassostrea gigas</name>
    <dbReference type="NCBI Taxonomy" id="29159"/>
    <lineage>
        <taxon>Eukaryota</taxon>
        <taxon>Metazoa</taxon>
        <taxon>Spiralia</taxon>
        <taxon>Lophotrochozoa</taxon>
        <taxon>Mollusca</taxon>
        <taxon>Bivalvia</taxon>
        <taxon>Autobranchia</taxon>
        <taxon>Pteriomorphia</taxon>
        <taxon>Ostreida</taxon>
        <taxon>Ostreoidea</taxon>
        <taxon>Ostreidae</taxon>
        <taxon>Magallana</taxon>
    </lineage>
</organism>
<dbReference type="Gene3D" id="4.10.280.10">
    <property type="entry name" value="Helix-loop-helix DNA-binding domain"/>
    <property type="match status" value="1"/>
</dbReference>
<sequence>MKKNDINALVTRYFSPLSIISSIIQVKSFIAGKSIKEAGFSHSLESELASATRRSWKPSTVKTRVRHDLFCEIAEGKSRKMSPEKVSSTTSPNRKSLKPVMERKRRARINASLAELKSLLIEVIKTEGTRQNKLEKADILEMTVRHLKTVHKNKTTDGKEVSRINKYRLGFSECATKVSQYLENTDGVETDFRSRLLNHLTTVTMSSDQDSENSDSQIPLMPNQQMQDRIHQARPNQNITANVDSTNSVMTTNQSVETQNEANQRVNGKTCNAIEWSSVQNQNNMASNLVYNTQSANVSAASGQVAYLVPASGVLQYNNAPVPCSNVFIRLVQPININTSPAPCRSPFVVTTSSSSPAYVNQPTIANLQPEQKLTFLPQTVPRINDRVAFESTDSVQRLNNLTSNLGQNKTTFSLSSTQFGQNDSDITKEITSKESKGTDMWRPW</sequence>
<protein>
    <recommendedName>
        <fullName evidence="11">Transcription factor HES-1</fullName>
    </recommendedName>
</protein>
<dbReference type="GO" id="GO:0006355">
    <property type="term" value="P:regulation of DNA-templated transcription"/>
    <property type="evidence" value="ECO:0007669"/>
    <property type="project" value="InterPro"/>
</dbReference>
<evidence type="ECO:0000256" key="1">
    <source>
        <dbReference type="ARBA" id="ARBA00004123"/>
    </source>
</evidence>
<evidence type="ECO:0000256" key="3">
    <source>
        <dbReference type="ARBA" id="ARBA00023125"/>
    </source>
</evidence>
<feature type="region of interest" description="Disordered" evidence="6">
    <location>
        <begin position="415"/>
        <end position="445"/>
    </location>
</feature>
<dbReference type="EnsemblMetazoa" id="G20625.7">
    <property type="protein sequence ID" value="G20625.7:cds"/>
    <property type="gene ID" value="G20625"/>
</dbReference>
<dbReference type="InterPro" id="IPR036638">
    <property type="entry name" value="HLH_DNA-bd_sf"/>
</dbReference>
<evidence type="ECO:0000259" key="8">
    <source>
        <dbReference type="PROSITE" id="PS51054"/>
    </source>
</evidence>
<evidence type="ECO:0000256" key="2">
    <source>
        <dbReference type="ARBA" id="ARBA00023015"/>
    </source>
</evidence>
<dbReference type="Gene3D" id="6.10.250.980">
    <property type="match status" value="1"/>
</dbReference>
<evidence type="ECO:0000256" key="4">
    <source>
        <dbReference type="ARBA" id="ARBA00023163"/>
    </source>
</evidence>
<evidence type="ECO:0008006" key="11">
    <source>
        <dbReference type="Google" id="ProtNLM"/>
    </source>
</evidence>